<organism evidence="9 10">
    <name type="scientific">Halolactibacillus halophilus</name>
    <dbReference type="NCBI Taxonomy" id="306540"/>
    <lineage>
        <taxon>Bacteria</taxon>
        <taxon>Bacillati</taxon>
        <taxon>Bacillota</taxon>
        <taxon>Bacilli</taxon>
        <taxon>Bacillales</taxon>
        <taxon>Bacillaceae</taxon>
        <taxon>Halolactibacillus</taxon>
    </lineage>
</organism>
<evidence type="ECO:0000313" key="11">
    <source>
        <dbReference type="Proteomes" id="UP000321547"/>
    </source>
</evidence>
<evidence type="ECO:0000256" key="2">
    <source>
        <dbReference type="ARBA" id="ARBA00009677"/>
    </source>
</evidence>
<evidence type="ECO:0000256" key="1">
    <source>
        <dbReference type="ARBA" id="ARBA00004117"/>
    </source>
</evidence>
<evidence type="ECO:0000256" key="5">
    <source>
        <dbReference type="ARBA" id="ARBA00024934"/>
    </source>
</evidence>
<dbReference type="STRING" id="306540.SAMN05421839_102128"/>
<evidence type="ECO:0000259" key="7">
    <source>
        <dbReference type="Pfam" id="PF00460"/>
    </source>
</evidence>
<sequence length="130" mass="14799">MTFFSRTFDSLQQGLDYAALNNKTIANNIANVDTANYKAREVEFKSILDNELKTNIEAKRTHEKHFTFNEVSNQFNVTTNKGTSYNHNGNNVDIDKEMSNLATNQIHYNAMIDRMNGQFNNLQSVIRGGS</sequence>
<accession>A0A1I5LMZ8</accession>
<dbReference type="EMBL" id="FOXC01000002">
    <property type="protein sequence ID" value="SFO98176.1"/>
    <property type="molecule type" value="Genomic_DNA"/>
</dbReference>
<dbReference type="OrthoDB" id="9792068at2"/>
<evidence type="ECO:0000313" key="9">
    <source>
        <dbReference type="EMBL" id="SFO98176.1"/>
    </source>
</evidence>
<dbReference type="NCBIfam" id="TIGR01396">
    <property type="entry name" value="FlgB"/>
    <property type="match status" value="1"/>
</dbReference>
<protein>
    <recommendedName>
        <fullName evidence="3 6">Flagellar basal body rod protein FlgB</fullName>
    </recommendedName>
</protein>
<comment type="function">
    <text evidence="5 6">Structural component of flagellum, the bacterial motility apparatus. Part of the rod structure of flagellar basal body.</text>
</comment>
<name>A0A1I5LMZ8_9BACI</name>
<dbReference type="PANTHER" id="PTHR30435:SF12">
    <property type="entry name" value="FLAGELLAR BASAL BODY ROD PROTEIN FLGB"/>
    <property type="match status" value="1"/>
</dbReference>
<keyword evidence="4 6" id="KW-0975">Bacterial flagellum</keyword>
<dbReference type="RefSeq" id="WP_089829757.1">
    <property type="nucleotide sequence ID" value="NZ_BJWI01000002.1"/>
</dbReference>
<reference evidence="9 10" key="1">
    <citation type="submission" date="2016-10" db="EMBL/GenBank/DDBJ databases">
        <authorList>
            <person name="de Groot N.N."/>
        </authorList>
    </citation>
    <scope>NUCLEOTIDE SEQUENCE [LARGE SCALE GENOMIC DNA]</scope>
    <source>
        <strain evidence="9 10">DSM 17073</strain>
    </source>
</reference>
<comment type="subunit">
    <text evidence="6">The basal body constitutes a major portion of the flagellar organelle and consists of a number of rings mounted on a central rod.</text>
</comment>
<dbReference type="Proteomes" id="UP000242243">
    <property type="component" value="Unassembled WGS sequence"/>
</dbReference>
<dbReference type="Proteomes" id="UP000321547">
    <property type="component" value="Unassembled WGS sequence"/>
</dbReference>
<keyword evidence="9" id="KW-0969">Cilium</keyword>
<dbReference type="PROSITE" id="PS00588">
    <property type="entry name" value="FLAGELLA_BB_ROD"/>
    <property type="match status" value="1"/>
</dbReference>
<dbReference type="PIRSF" id="PIRSF002889">
    <property type="entry name" value="Rod_FlgB"/>
    <property type="match status" value="1"/>
</dbReference>
<gene>
    <name evidence="8" type="primary">flgB</name>
    <name evidence="8" type="ORF">HHA03_02960</name>
    <name evidence="9" type="ORF">SAMN05421839_102128</name>
</gene>
<comment type="subcellular location">
    <subcellularLocation>
        <location evidence="1 6">Bacterial flagellum basal body</location>
    </subcellularLocation>
</comment>
<dbReference type="GO" id="GO:0030694">
    <property type="term" value="C:bacterial-type flagellum basal body, rod"/>
    <property type="evidence" value="ECO:0007669"/>
    <property type="project" value="InterPro"/>
</dbReference>
<comment type="similarity">
    <text evidence="2 6">Belongs to the flagella basal body rod proteins family.</text>
</comment>
<dbReference type="PANTHER" id="PTHR30435">
    <property type="entry name" value="FLAGELLAR PROTEIN"/>
    <property type="match status" value="1"/>
</dbReference>
<dbReference type="EMBL" id="BJWI01000002">
    <property type="protein sequence ID" value="GEM00764.1"/>
    <property type="molecule type" value="Genomic_DNA"/>
</dbReference>
<proteinExistence type="inferred from homology"/>
<dbReference type="InterPro" id="IPR019776">
    <property type="entry name" value="Flagellar_basal_body_rod_CS"/>
</dbReference>
<keyword evidence="9" id="KW-0966">Cell projection</keyword>
<evidence type="ECO:0000256" key="6">
    <source>
        <dbReference type="PIRNR" id="PIRNR002889"/>
    </source>
</evidence>
<evidence type="ECO:0000313" key="8">
    <source>
        <dbReference type="EMBL" id="GEM00764.1"/>
    </source>
</evidence>
<reference evidence="8 11" key="2">
    <citation type="submission" date="2019-07" db="EMBL/GenBank/DDBJ databases">
        <title>Whole genome shotgun sequence of Halolactibacillus halophilus NBRC 100868.</title>
        <authorList>
            <person name="Hosoyama A."/>
            <person name="Uohara A."/>
            <person name="Ohji S."/>
            <person name="Ichikawa N."/>
        </authorList>
    </citation>
    <scope>NUCLEOTIDE SEQUENCE [LARGE SCALE GENOMIC DNA]</scope>
    <source>
        <strain evidence="8 11">NBRC 100868</strain>
    </source>
</reference>
<dbReference type="InterPro" id="IPR001444">
    <property type="entry name" value="Flag_bb_rod_N"/>
</dbReference>
<keyword evidence="9" id="KW-0282">Flagellum</keyword>
<evidence type="ECO:0000256" key="4">
    <source>
        <dbReference type="ARBA" id="ARBA00023143"/>
    </source>
</evidence>
<evidence type="ECO:0000256" key="3">
    <source>
        <dbReference type="ARBA" id="ARBA00014376"/>
    </source>
</evidence>
<dbReference type="GO" id="GO:0071978">
    <property type="term" value="P:bacterial-type flagellum-dependent swarming motility"/>
    <property type="evidence" value="ECO:0007669"/>
    <property type="project" value="TreeGrafter"/>
</dbReference>
<keyword evidence="11" id="KW-1185">Reference proteome</keyword>
<feature type="domain" description="Flagellar basal body rod protein N-terminal" evidence="7">
    <location>
        <begin position="19"/>
        <end position="38"/>
    </location>
</feature>
<dbReference type="AlphaFoldDB" id="A0A1I5LMZ8"/>
<evidence type="ECO:0000313" key="10">
    <source>
        <dbReference type="Proteomes" id="UP000242243"/>
    </source>
</evidence>
<dbReference type="Pfam" id="PF00460">
    <property type="entry name" value="Flg_bb_rod"/>
    <property type="match status" value="1"/>
</dbReference>
<dbReference type="InterPro" id="IPR006300">
    <property type="entry name" value="FlgB"/>
</dbReference>